<dbReference type="Gene3D" id="3.40.50.2000">
    <property type="entry name" value="Glycogen Phosphorylase B"/>
    <property type="match status" value="2"/>
</dbReference>
<feature type="domain" description="Glycosyl transferase family 1" evidence="1">
    <location>
        <begin position="192"/>
        <end position="350"/>
    </location>
</feature>
<feature type="domain" description="Glycosyltransferase subfamily 4-like N-terminal" evidence="2">
    <location>
        <begin position="14"/>
        <end position="178"/>
    </location>
</feature>
<reference evidence="3 4" key="1">
    <citation type="submission" date="2021-05" db="EMBL/GenBank/DDBJ databases">
        <title>Novel Bacillus species.</title>
        <authorList>
            <person name="Liu G."/>
        </authorList>
    </citation>
    <scope>NUCLEOTIDE SEQUENCE [LARGE SCALE GENOMIC DNA]</scope>
    <source>
        <strain evidence="4">FJAT-49780</strain>
    </source>
</reference>
<dbReference type="Pfam" id="PF00534">
    <property type="entry name" value="Glycos_transf_1"/>
    <property type="match status" value="1"/>
</dbReference>
<dbReference type="InterPro" id="IPR001296">
    <property type="entry name" value="Glyco_trans_1"/>
</dbReference>
<dbReference type="InterPro" id="IPR050194">
    <property type="entry name" value="Glycosyltransferase_grp1"/>
</dbReference>
<organism evidence="3 4">
    <name type="scientific">Lederbergia citri</name>
    <dbReference type="NCBI Taxonomy" id="2833580"/>
    <lineage>
        <taxon>Bacteria</taxon>
        <taxon>Bacillati</taxon>
        <taxon>Bacillota</taxon>
        <taxon>Bacilli</taxon>
        <taxon>Bacillales</taxon>
        <taxon>Bacillaceae</taxon>
        <taxon>Lederbergia</taxon>
    </lineage>
</organism>
<dbReference type="PANTHER" id="PTHR45947:SF3">
    <property type="entry name" value="SULFOQUINOVOSYL TRANSFERASE SQD2"/>
    <property type="match status" value="1"/>
</dbReference>
<comment type="caution">
    <text evidence="3">The sequence shown here is derived from an EMBL/GenBank/DDBJ whole genome shotgun (WGS) entry which is preliminary data.</text>
</comment>
<sequence>MKIALFTDTFAPQVNGVAKTLKRLAAYLEREQIRHQIYAPHFPGEDLFIDQIHRSISLPFFLYPECRITFPNMLKMHNQLGAFQPDLIHITTPFNLGLTGLHYGKKSDIPMVASYHTHFDQYLKYYRMEVLSDWIWRYFGWFYKQHFSKIFVPSNETKQYLQSKGFTNLQFWKRGVDCHFFHPHYETNDFKSRYGIKEPFVFLFVSRLAPEKNLDTLAQIIEMMPESIRHSSHWLIVGDGPMRLKLENQFADWVTFTGYLEGEELAKAYAAADLFVFPSATETFGNVVLESLASSTPVIGANGGSVKEIIEHGKTGFLCNPYEPSDYIEKIITLLDNPIMLKTMGMAGRQYALKQSWDTIFGQLLSDYEETIYSNRKEKLLA</sequence>
<dbReference type="PANTHER" id="PTHR45947">
    <property type="entry name" value="SULFOQUINOVOSYL TRANSFERASE SQD2"/>
    <property type="match status" value="1"/>
</dbReference>
<dbReference type="CDD" id="cd03814">
    <property type="entry name" value="GT4-like"/>
    <property type="match status" value="1"/>
</dbReference>
<evidence type="ECO:0000313" key="4">
    <source>
        <dbReference type="Proteomes" id="UP000681414"/>
    </source>
</evidence>
<dbReference type="Proteomes" id="UP000681414">
    <property type="component" value="Unassembled WGS sequence"/>
</dbReference>
<dbReference type="RefSeq" id="WP_213125552.1">
    <property type="nucleotide sequence ID" value="NZ_JAGYPG010000002.1"/>
</dbReference>
<dbReference type="InterPro" id="IPR028098">
    <property type="entry name" value="Glyco_trans_4-like_N"/>
</dbReference>
<dbReference type="SUPFAM" id="SSF53756">
    <property type="entry name" value="UDP-Glycosyltransferase/glycogen phosphorylase"/>
    <property type="match status" value="1"/>
</dbReference>
<proteinExistence type="predicted"/>
<protein>
    <submittedName>
        <fullName evidence="3">Glycosyltransferase family 1 protein</fullName>
    </submittedName>
</protein>
<evidence type="ECO:0000313" key="3">
    <source>
        <dbReference type="EMBL" id="MBS4196417.1"/>
    </source>
</evidence>
<dbReference type="AlphaFoldDB" id="A0A942THW3"/>
<dbReference type="GO" id="GO:0016758">
    <property type="term" value="F:hexosyltransferase activity"/>
    <property type="evidence" value="ECO:0007669"/>
    <property type="project" value="TreeGrafter"/>
</dbReference>
<accession>A0A942THW3</accession>
<dbReference type="Pfam" id="PF13439">
    <property type="entry name" value="Glyco_transf_4"/>
    <property type="match status" value="1"/>
</dbReference>
<dbReference type="EMBL" id="JAGYPG010000002">
    <property type="protein sequence ID" value="MBS4196417.1"/>
    <property type="molecule type" value="Genomic_DNA"/>
</dbReference>
<evidence type="ECO:0000259" key="1">
    <source>
        <dbReference type="Pfam" id="PF00534"/>
    </source>
</evidence>
<name>A0A942THW3_9BACI</name>
<gene>
    <name evidence="3" type="ORF">KHA97_15225</name>
</gene>
<evidence type="ECO:0000259" key="2">
    <source>
        <dbReference type="Pfam" id="PF13439"/>
    </source>
</evidence>
<keyword evidence="4" id="KW-1185">Reference proteome</keyword>